<organism evidence="2 3">
    <name type="scientific">Azomonas agilis</name>
    <dbReference type="NCBI Taxonomy" id="116849"/>
    <lineage>
        <taxon>Bacteria</taxon>
        <taxon>Pseudomonadati</taxon>
        <taxon>Pseudomonadota</taxon>
        <taxon>Gammaproteobacteria</taxon>
        <taxon>Pseudomonadales</taxon>
        <taxon>Pseudomonadaceae</taxon>
        <taxon>Azomonas</taxon>
    </lineage>
</organism>
<gene>
    <name evidence="2" type="ORF">LX59_00566</name>
</gene>
<keyword evidence="3" id="KW-1185">Reference proteome</keyword>
<dbReference type="PANTHER" id="PTHR32305">
    <property type="match status" value="1"/>
</dbReference>
<evidence type="ECO:0000313" key="3">
    <source>
        <dbReference type="Proteomes" id="UP000319627"/>
    </source>
</evidence>
<dbReference type="InterPro" id="IPR050708">
    <property type="entry name" value="T6SS_VgrG/RHS"/>
</dbReference>
<evidence type="ECO:0000256" key="1">
    <source>
        <dbReference type="SAM" id="SignalP"/>
    </source>
</evidence>
<dbReference type="InterPro" id="IPR022385">
    <property type="entry name" value="Rhs_assc_core"/>
</dbReference>
<dbReference type="RefSeq" id="WP_170234322.1">
    <property type="nucleotide sequence ID" value="NZ_VLKG01000002.1"/>
</dbReference>
<evidence type="ECO:0000313" key="2">
    <source>
        <dbReference type="EMBL" id="TWH76528.1"/>
    </source>
</evidence>
<dbReference type="InterPro" id="IPR006530">
    <property type="entry name" value="YD"/>
</dbReference>
<feature type="chain" id="PRO_5021702353" evidence="1">
    <location>
        <begin position="24"/>
        <end position="1422"/>
    </location>
</feature>
<dbReference type="Proteomes" id="UP000319627">
    <property type="component" value="Unassembled WGS sequence"/>
</dbReference>
<dbReference type="NCBIfam" id="TIGR01643">
    <property type="entry name" value="YD_repeat_2x"/>
    <property type="match status" value="4"/>
</dbReference>
<name>A0A562J000_9GAMM</name>
<accession>A0A562J000</accession>
<dbReference type="PRINTS" id="PR00394">
    <property type="entry name" value="RHSPROTEIN"/>
</dbReference>
<dbReference type="Pfam" id="PF05593">
    <property type="entry name" value="RHS_repeat"/>
    <property type="match status" value="4"/>
</dbReference>
<dbReference type="InterPro" id="IPR031325">
    <property type="entry name" value="RHS_repeat"/>
</dbReference>
<comment type="caution">
    <text evidence="2">The sequence shown here is derived from an EMBL/GenBank/DDBJ whole genome shotgun (WGS) entry which is preliminary data.</text>
</comment>
<protein>
    <submittedName>
        <fullName evidence="2">RHS repeat-associated protein</fullName>
    </submittedName>
</protein>
<proteinExistence type="predicted"/>
<sequence length="1422" mass="155812">MSVKGLIFSLILGLMLESGLSQAQEALELDSITATGTRSNGCSLDWATGLSMSGCLGIQRPDPWSSEVFVPYINSAQRDRQRYLFDDVTCKPVVIANGTKRQAEHDFGPEPGATGLEYDYSIERDTAATPPSTMASLGLTRYYATLPGGNGVIGGSFGAGWSSNYDVRLQFSYGEAYSDTWCGYGPGGSVQVQDCPLSLDGYALTNIELFDGAKIYEYADPTAQWTGSGTASNKVKRLANGWEVTADSGVVSIFDKAGRILSRKDRHGIGLTYNYQPGYFRLQNVIHTGGRSVSFEWDERYVIKVIDSDGNHYNYEYHHAPDTDGSYHPNYHFMVSKVTYPSGLGNRTYHYGESPKKTELLSGISIDGVRYSTYKWDSANRVTESGLVSGNKDTFSYGSNKTIVTGPGGIPVTYNFSGGKMTSTSRTVPDCGAATARRFYSGTDLDYELDWLGNKTDYTYTNKKLTHLVTAAGTSEARKTVNEYNADHRISKIIRYNTYDTPQSETIFTYYPASSAQRGRIQSVQNINRTNLGIQDQTRTFNYSYTFHANGMPATITQSGPESGATSVTTYSSSGDVLSYKNAAGHIVQFSNHNGLGLAQTVVDPVGLNKQLVYDAKGRISSESLIINNTPITTSYIYNGFNQPTQTTYPDGTKLYQTYNAVGLLSTQYISLNYVERFAYNNQDKLTSHTITDAGGQTVYFREGYTYDGLGRIKTATNASGATILTYVYDANGNIKTAQDALGRVTTYEYNANGEVKKITGPGPSSYVEQFVYSALGQLDQYIDPKNNTWTLAWDGLGNQVYQNSPDTGPTHYYYDTAGNVDSINDNAGKTTVFTQDLLGRPLTQTANSQSISLAYDQCSYGKGKVCSITDASGSTQYTYDTAGRLKTQVSKINGVNYTLTYAYDSYSRLQSLTYPGGNKITYEYNNWSQVSKVSGLIGGVQKTIATIEQQPLRPINKITFGNGVVRQYSYDTNDRLTGISSPSIQGLGFSYNNNNHITAITNGINTPLSQQFSYDEVGRLASATSPSGDQSWTFDANGNRETHTWAGAVDDYVPNTANNRIPTITGSRAKSFTFNSLGNTTAKSGYGGNQSYTYDAFDRMSSVTHSGGTTYYANNGLNQRVRKSGAGPIGNVSYLHDSSGLLLGETGHNSTSISTQYLWLGGELIGVVRHNILYYAHTDQLGRAEAITDQNQAIVWRADLTAYNQVPKMDTFGGLHLRFPGQYFDPESDLWYNWHRYYDASTGRYLQSDPIGLGGGISSYTYANANPISFIDSFGLHTEVIIWQPFGWTASSFGHVSANVNGRSYSWGPNGWDTKYPNASDYANRQSTFRSGAGVILNLAPGQEQKLEKCYARDRGGYSAIRNNCGDPHKACLKEVLGRSISNSLFPVNIGDDLLNSPYYGGSTFYPGPQRGFGHDAPWAR</sequence>
<dbReference type="PANTHER" id="PTHR32305:SF15">
    <property type="entry name" value="PROTEIN RHSA-RELATED"/>
    <property type="match status" value="1"/>
</dbReference>
<dbReference type="Gene3D" id="2.180.10.10">
    <property type="entry name" value="RHS repeat-associated core"/>
    <property type="match status" value="2"/>
</dbReference>
<dbReference type="EMBL" id="VLKG01000002">
    <property type="protein sequence ID" value="TWH76528.1"/>
    <property type="molecule type" value="Genomic_DNA"/>
</dbReference>
<keyword evidence="1" id="KW-0732">Signal</keyword>
<dbReference type="NCBIfam" id="TIGR03696">
    <property type="entry name" value="Rhs_assc_core"/>
    <property type="match status" value="1"/>
</dbReference>
<feature type="signal peptide" evidence="1">
    <location>
        <begin position="1"/>
        <end position="23"/>
    </location>
</feature>
<reference evidence="2 3" key="1">
    <citation type="submission" date="2019-07" db="EMBL/GenBank/DDBJ databases">
        <title>Genomic Encyclopedia of Type Strains, Phase I: the one thousand microbial genomes (KMG-I) project.</title>
        <authorList>
            <person name="Kyrpides N."/>
        </authorList>
    </citation>
    <scope>NUCLEOTIDE SEQUENCE [LARGE SCALE GENOMIC DNA]</scope>
    <source>
        <strain evidence="2 3">DSM 375</strain>
    </source>
</reference>